<feature type="non-terminal residue" evidence="1">
    <location>
        <position position="185"/>
    </location>
</feature>
<protein>
    <submittedName>
        <fullName evidence="1">GPCR fungal pheromone mating factor</fullName>
    </submittedName>
</protein>
<comment type="caution">
    <text evidence="1">The sequence shown here is derived from an EMBL/GenBank/DDBJ whole genome shotgun (WGS) entry which is preliminary data.</text>
</comment>
<accession>A0ACB8QRY2</accession>
<sequence>YIVQGVRFQILEGFGCSSSINVYGVTFLTIYCWPLILPTISILFYCPKIFYVFYRYNKETNESLRSDISISRPNYLRLLALAAMDIVLTLPLNVISVVESVKNLLPGNPFQFYRGWSYTHAEWAPVSFSYTVIKAQGGWQLTNYYLSRWSSVALALTIFALFGLTADARGTYRRGIYAIGERLGL</sequence>
<gene>
    <name evidence="1" type="ORF">K488DRAFT_38014</name>
</gene>
<name>A0ACB8QRY2_9AGAM</name>
<proteinExistence type="predicted"/>
<organism evidence="1 2">
    <name type="scientific">Vararia minispora EC-137</name>
    <dbReference type="NCBI Taxonomy" id="1314806"/>
    <lineage>
        <taxon>Eukaryota</taxon>
        <taxon>Fungi</taxon>
        <taxon>Dikarya</taxon>
        <taxon>Basidiomycota</taxon>
        <taxon>Agaricomycotina</taxon>
        <taxon>Agaricomycetes</taxon>
        <taxon>Russulales</taxon>
        <taxon>Lachnocladiaceae</taxon>
        <taxon>Vararia</taxon>
    </lineage>
</organism>
<evidence type="ECO:0000313" key="2">
    <source>
        <dbReference type="Proteomes" id="UP000814128"/>
    </source>
</evidence>
<reference evidence="1" key="1">
    <citation type="submission" date="2021-02" db="EMBL/GenBank/DDBJ databases">
        <authorList>
            <consortium name="DOE Joint Genome Institute"/>
            <person name="Ahrendt S."/>
            <person name="Looney B.P."/>
            <person name="Miyauchi S."/>
            <person name="Morin E."/>
            <person name="Drula E."/>
            <person name="Courty P.E."/>
            <person name="Chicoki N."/>
            <person name="Fauchery L."/>
            <person name="Kohler A."/>
            <person name="Kuo A."/>
            <person name="Labutti K."/>
            <person name="Pangilinan J."/>
            <person name="Lipzen A."/>
            <person name="Riley R."/>
            <person name="Andreopoulos W."/>
            <person name="He G."/>
            <person name="Johnson J."/>
            <person name="Barry K.W."/>
            <person name="Grigoriev I.V."/>
            <person name="Nagy L."/>
            <person name="Hibbett D."/>
            <person name="Henrissat B."/>
            <person name="Matheny P.B."/>
            <person name="Labbe J."/>
            <person name="Martin F."/>
        </authorList>
    </citation>
    <scope>NUCLEOTIDE SEQUENCE</scope>
    <source>
        <strain evidence="1">EC-137</strain>
    </source>
</reference>
<feature type="non-terminal residue" evidence="1">
    <location>
        <position position="1"/>
    </location>
</feature>
<dbReference type="EMBL" id="MU273500">
    <property type="protein sequence ID" value="KAI0034437.1"/>
    <property type="molecule type" value="Genomic_DNA"/>
</dbReference>
<reference evidence="1" key="2">
    <citation type="journal article" date="2022" name="New Phytol.">
        <title>Evolutionary transition to the ectomycorrhizal habit in the genomes of a hyperdiverse lineage of mushroom-forming fungi.</title>
        <authorList>
            <person name="Looney B."/>
            <person name="Miyauchi S."/>
            <person name="Morin E."/>
            <person name="Drula E."/>
            <person name="Courty P.E."/>
            <person name="Kohler A."/>
            <person name="Kuo A."/>
            <person name="LaButti K."/>
            <person name="Pangilinan J."/>
            <person name="Lipzen A."/>
            <person name="Riley R."/>
            <person name="Andreopoulos W."/>
            <person name="He G."/>
            <person name="Johnson J."/>
            <person name="Nolan M."/>
            <person name="Tritt A."/>
            <person name="Barry K.W."/>
            <person name="Grigoriev I.V."/>
            <person name="Nagy L.G."/>
            <person name="Hibbett D."/>
            <person name="Henrissat B."/>
            <person name="Matheny P.B."/>
            <person name="Labbe J."/>
            <person name="Martin F.M."/>
        </authorList>
    </citation>
    <scope>NUCLEOTIDE SEQUENCE</scope>
    <source>
        <strain evidence="1">EC-137</strain>
    </source>
</reference>
<keyword evidence="2" id="KW-1185">Reference proteome</keyword>
<evidence type="ECO:0000313" key="1">
    <source>
        <dbReference type="EMBL" id="KAI0034437.1"/>
    </source>
</evidence>
<dbReference type="Proteomes" id="UP000814128">
    <property type="component" value="Unassembled WGS sequence"/>
</dbReference>